<feature type="compositionally biased region" description="Low complexity" evidence="1">
    <location>
        <begin position="13"/>
        <end position="29"/>
    </location>
</feature>
<evidence type="ECO:0000313" key="3">
    <source>
        <dbReference type="Proteomes" id="UP001152519"/>
    </source>
</evidence>
<keyword evidence="3" id="KW-1185">Reference proteome</keyword>
<gene>
    <name evidence="2" type="ORF">SCOCK_300015</name>
</gene>
<accession>A0A9W4DS13</accession>
<organism evidence="2 3">
    <name type="scientific">Actinacidiphila cocklensis</name>
    <dbReference type="NCBI Taxonomy" id="887465"/>
    <lineage>
        <taxon>Bacteria</taxon>
        <taxon>Bacillati</taxon>
        <taxon>Actinomycetota</taxon>
        <taxon>Actinomycetes</taxon>
        <taxon>Kitasatosporales</taxon>
        <taxon>Streptomycetaceae</taxon>
        <taxon>Actinacidiphila</taxon>
    </lineage>
</organism>
<name>A0A9W4DS13_9ACTN</name>
<feature type="region of interest" description="Disordered" evidence="1">
    <location>
        <begin position="1"/>
        <end position="47"/>
    </location>
</feature>
<dbReference type="EMBL" id="CAJSLV010000060">
    <property type="protein sequence ID" value="CAG6395206.1"/>
    <property type="molecule type" value="Genomic_DNA"/>
</dbReference>
<feature type="region of interest" description="Disordered" evidence="1">
    <location>
        <begin position="111"/>
        <end position="144"/>
    </location>
</feature>
<evidence type="ECO:0000256" key="1">
    <source>
        <dbReference type="SAM" id="MobiDB-lite"/>
    </source>
</evidence>
<evidence type="ECO:0000313" key="2">
    <source>
        <dbReference type="EMBL" id="CAG6395206.1"/>
    </source>
</evidence>
<protein>
    <submittedName>
        <fullName evidence="2">Uncharacterized protein</fullName>
    </submittedName>
</protein>
<feature type="compositionally biased region" description="Basic residues" evidence="1">
    <location>
        <begin position="125"/>
        <end position="144"/>
    </location>
</feature>
<proteinExistence type="predicted"/>
<sequence length="144" mass="15733">MIYRHPHCSWCQSSPVSRTSSASRSAESSRPGREAGSGEGRRAVGDDRVMTVVRQWHAVHPALGTAPMELIGRLNRSAALPQQAQDAPLRSAGLSRAQFDLMSTSRMRAATSWTASCPAKGLRPPGRRAVPRRGRGRPRPGRRR</sequence>
<reference evidence="2" key="1">
    <citation type="submission" date="2021-05" db="EMBL/GenBank/DDBJ databases">
        <authorList>
            <person name="Arsene-Ploetze F."/>
        </authorList>
    </citation>
    <scope>NUCLEOTIDE SEQUENCE</scope>
    <source>
        <strain evidence="2">DSM 42138</strain>
    </source>
</reference>
<dbReference type="Proteomes" id="UP001152519">
    <property type="component" value="Unassembled WGS sequence"/>
</dbReference>
<comment type="caution">
    <text evidence="2">The sequence shown here is derived from an EMBL/GenBank/DDBJ whole genome shotgun (WGS) entry which is preliminary data.</text>
</comment>
<dbReference type="AlphaFoldDB" id="A0A9W4DS13"/>